<feature type="domain" description="Chromo" evidence="3">
    <location>
        <begin position="39"/>
        <end position="98"/>
    </location>
</feature>
<keyword evidence="2" id="KW-0539">Nucleus</keyword>
<dbReference type="SMART" id="SM00298">
    <property type="entry name" value="CHROMO"/>
    <property type="match status" value="1"/>
</dbReference>
<reference evidence="4 5" key="1">
    <citation type="submission" date="2016-06" db="EMBL/GenBank/DDBJ databases">
        <title>Evolution of pathogenesis and genome organization in the Tremellales.</title>
        <authorList>
            <person name="Cuomo C."/>
            <person name="Litvintseva A."/>
            <person name="Heitman J."/>
            <person name="Chen Y."/>
            <person name="Sun S."/>
            <person name="Springer D."/>
            <person name="Dromer F."/>
            <person name="Young S."/>
            <person name="Zeng Q."/>
            <person name="Chapman S."/>
            <person name="Gujja S."/>
            <person name="Saif S."/>
            <person name="Birren B."/>
        </authorList>
    </citation>
    <scope>NUCLEOTIDE SEQUENCE [LARGE SCALE GENOMIC DNA]</scope>
    <source>
        <strain evidence="4 5">ATCC 28783</strain>
    </source>
</reference>
<dbReference type="GO" id="GO:0006338">
    <property type="term" value="P:chromatin remodeling"/>
    <property type="evidence" value="ECO:0007669"/>
    <property type="project" value="UniProtKB-ARBA"/>
</dbReference>
<name>A0A4Q1BM62_TREME</name>
<evidence type="ECO:0000313" key="4">
    <source>
        <dbReference type="EMBL" id="RXK38911.1"/>
    </source>
</evidence>
<dbReference type="InterPro" id="IPR000953">
    <property type="entry name" value="Chromo/chromo_shadow_dom"/>
</dbReference>
<dbReference type="GO" id="GO:0005634">
    <property type="term" value="C:nucleus"/>
    <property type="evidence" value="ECO:0007669"/>
    <property type="project" value="UniProtKB-SubCell"/>
</dbReference>
<evidence type="ECO:0000313" key="5">
    <source>
        <dbReference type="Proteomes" id="UP000289152"/>
    </source>
</evidence>
<comment type="caution">
    <text evidence="4">The sequence shown here is derived from an EMBL/GenBank/DDBJ whole genome shotgun (WGS) entry which is preliminary data.</text>
</comment>
<dbReference type="InterPro" id="IPR023780">
    <property type="entry name" value="Chromo_domain"/>
</dbReference>
<dbReference type="EMBL" id="SDIL01000040">
    <property type="protein sequence ID" value="RXK38911.1"/>
    <property type="molecule type" value="Genomic_DNA"/>
</dbReference>
<dbReference type="PANTHER" id="PTHR22812">
    <property type="entry name" value="CHROMOBOX PROTEIN"/>
    <property type="match status" value="1"/>
</dbReference>
<proteinExistence type="predicted"/>
<dbReference type="Gene3D" id="2.40.50.40">
    <property type="match status" value="1"/>
</dbReference>
<protein>
    <recommendedName>
        <fullName evidence="3">Chromo domain-containing protein</fullName>
    </recommendedName>
</protein>
<accession>A0A4Q1BM62</accession>
<dbReference type="InParanoid" id="A0A4Q1BM62"/>
<keyword evidence="5" id="KW-1185">Reference proteome</keyword>
<gene>
    <name evidence="4" type="ORF">M231_03860</name>
</gene>
<evidence type="ECO:0000256" key="1">
    <source>
        <dbReference type="ARBA" id="ARBA00004123"/>
    </source>
</evidence>
<dbReference type="Pfam" id="PF00385">
    <property type="entry name" value="Chromo"/>
    <property type="match status" value="1"/>
</dbReference>
<dbReference type="OrthoDB" id="3364639at2759"/>
<dbReference type="AlphaFoldDB" id="A0A4Q1BM62"/>
<dbReference type="InterPro" id="IPR051219">
    <property type="entry name" value="Heterochromatin_chromo-domain"/>
</dbReference>
<comment type="subcellular location">
    <subcellularLocation>
        <location evidence="1">Nucleus</location>
    </subcellularLocation>
</comment>
<dbReference type="PROSITE" id="PS50013">
    <property type="entry name" value="CHROMO_2"/>
    <property type="match status" value="1"/>
</dbReference>
<dbReference type="InterPro" id="IPR016197">
    <property type="entry name" value="Chromo-like_dom_sf"/>
</dbReference>
<dbReference type="Proteomes" id="UP000289152">
    <property type="component" value="Unassembled WGS sequence"/>
</dbReference>
<organism evidence="4 5">
    <name type="scientific">Tremella mesenterica</name>
    <name type="common">Jelly fungus</name>
    <dbReference type="NCBI Taxonomy" id="5217"/>
    <lineage>
        <taxon>Eukaryota</taxon>
        <taxon>Fungi</taxon>
        <taxon>Dikarya</taxon>
        <taxon>Basidiomycota</taxon>
        <taxon>Agaricomycotina</taxon>
        <taxon>Tremellomycetes</taxon>
        <taxon>Tremellales</taxon>
        <taxon>Tremellaceae</taxon>
        <taxon>Tremella</taxon>
    </lineage>
</organism>
<evidence type="ECO:0000256" key="2">
    <source>
        <dbReference type="ARBA" id="ARBA00023242"/>
    </source>
</evidence>
<dbReference type="STRING" id="5217.A0A4Q1BM62"/>
<evidence type="ECO:0000259" key="3">
    <source>
        <dbReference type="PROSITE" id="PS50013"/>
    </source>
</evidence>
<sequence>MRIHNVFHVQLLEPYQENTIPNRNQPPPPPIEVDGQEEYEVEAILDSKYDKHFKEPRHYLVKWLGYNQSTWEPPSNLQNAMDLVQAFDKVHKRTHRAK</sequence>
<dbReference type="VEuPathDB" id="FungiDB:TREMEDRAFT_27017"/>
<dbReference type="SUPFAM" id="SSF54160">
    <property type="entry name" value="Chromo domain-like"/>
    <property type="match status" value="1"/>
</dbReference>